<dbReference type="OrthoDB" id="19014at2759"/>
<dbReference type="InParanoid" id="A0A401GFW4"/>
<dbReference type="PROSITE" id="PS50088">
    <property type="entry name" value="ANK_REPEAT"/>
    <property type="match status" value="1"/>
</dbReference>
<dbReference type="PROSITE" id="PS50297">
    <property type="entry name" value="ANK_REP_REGION"/>
    <property type="match status" value="1"/>
</dbReference>
<dbReference type="InterPro" id="IPR051038">
    <property type="entry name" value="RMT2/GAMT_Mtase"/>
</dbReference>
<dbReference type="InterPro" id="IPR036770">
    <property type="entry name" value="Ankyrin_rpt-contain_sf"/>
</dbReference>
<keyword evidence="1" id="KW-0040">ANK repeat</keyword>
<protein>
    <submittedName>
        <fullName evidence="2">Protein arginine N-methyltransferase 2</fullName>
    </submittedName>
</protein>
<reference evidence="2 3" key="1">
    <citation type="journal article" date="2018" name="Sci. Rep.">
        <title>Genome sequence of the cauliflower mushroom Sparassis crispa (Hanabiratake) and its association with beneficial usage.</title>
        <authorList>
            <person name="Kiyama R."/>
            <person name="Furutani Y."/>
            <person name="Kawaguchi K."/>
            <person name="Nakanishi T."/>
        </authorList>
    </citation>
    <scope>NUCLEOTIDE SEQUENCE [LARGE SCALE GENOMIC DNA]</scope>
</reference>
<dbReference type="Pfam" id="PF00023">
    <property type="entry name" value="Ank"/>
    <property type="match status" value="1"/>
</dbReference>
<feature type="repeat" description="ANK" evidence="1">
    <location>
        <begin position="95"/>
        <end position="127"/>
    </location>
</feature>
<evidence type="ECO:0000313" key="3">
    <source>
        <dbReference type="Proteomes" id="UP000287166"/>
    </source>
</evidence>
<gene>
    <name evidence="2" type="ORF">SCP_0307160</name>
</gene>
<dbReference type="Gene3D" id="3.40.50.150">
    <property type="entry name" value="Vaccinia Virus protein VP39"/>
    <property type="match status" value="2"/>
</dbReference>
<dbReference type="InterPro" id="IPR029063">
    <property type="entry name" value="SAM-dependent_MTases_sf"/>
</dbReference>
<dbReference type="GO" id="GO:0032259">
    <property type="term" value="P:methylation"/>
    <property type="evidence" value="ECO:0007669"/>
    <property type="project" value="UniProtKB-KW"/>
</dbReference>
<dbReference type="SUPFAM" id="SSF53335">
    <property type="entry name" value="S-adenosyl-L-methionine-dependent methyltransferases"/>
    <property type="match status" value="1"/>
</dbReference>
<dbReference type="SUPFAM" id="SSF48403">
    <property type="entry name" value="Ankyrin repeat"/>
    <property type="match status" value="1"/>
</dbReference>
<dbReference type="EMBL" id="BFAD01000003">
    <property type="protein sequence ID" value="GBE80993.1"/>
    <property type="molecule type" value="Genomic_DNA"/>
</dbReference>
<dbReference type="Gene3D" id="1.25.40.20">
    <property type="entry name" value="Ankyrin repeat-containing domain"/>
    <property type="match status" value="1"/>
</dbReference>
<name>A0A401GFW4_9APHY</name>
<accession>A0A401GFW4</accession>
<dbReference type="GO" id="GO:0005737">
    <property type="term" value="C:cytoplasm"/>
    <property type="evidence" value="ECO:0007669"/>
    <property type="project" value="TreeGrafter"/>
</dbReference>
<organism evidence="2 3">
    <name type="scientific">Sparassis crispa</name>
    <dbReference type="NCBI Taxonomy" id="139825"/>
    <lineage>
        <taxon>Eukaryota</taxon>
        <taxon>Fungi</taxon>
        <taxon>Dikarya</taxon>
        <taxon>Basidiomycota</taxon>
        <taxon>Agaricomycotina</taxon>
        <taxon>Agaricomycetes</taxon>
        <taxon>Polyporales</taxon>
        <taxon>Sparassidaceae</taxon>
        <taxon>Sparassis</taxon>
    </lineage>
</organism>
<keyword evidence="3" id="KW-1185">Reference proteome</keyword>
<keyword evidence="2" id="KW-0489">Methyltransferase</keyword>
<evidence type="ECO:0000256" key="1">
    <source>
        <dbReference type="PROSITE-ProRule" id="PRU00023"/>
    </source>
</evidence>
<dbReference type="GeneID" id="38777910"/>
<dbReference type="FunCoup" id="A0A401GFW4">
    <property type="interactions" value="330"/>
</dbReference>
<comment type="caution">
    <text evidence="2">The sequence shown here is derived from an EMBL/GenBank/DDBJ whole genome shotgun (WGS) entry which is preliminary data.</text>
</comment>
<dbReference type="InterPro" id="IPR002110">
    <property type="entry name" value="Ankyrin_rpt"/>
</dbReference>
<dbReference type="STRING" id="139825.A0A401GFW4"/>
<sequence>MRSRKSCRLNKLISVATSTIQSVNATRLHQDRQVSSRLSANMASTVAEDSDTDMEVEELIDLGNSLINAILERSSLSKIKRIIDAGAPLWFQDDEGMSALHAAAYVENEDLVRFLIGEGALWNAVDNLHNTAGDIALSLNNGPCYTIIRDAGIRSELLLSLLSSRSPSTDSSLSHVLKATDATPAGSTDAFLSSRLQFTKDTHGQDICLLKVNEQEEIGVMMGWERGIMQETVHKLCSDHENLPRGLKVLNVGFGLGIIDCLFQALPVPPSIHVIIEPHPDVLQHMRELGWYNKPGVTILEDYKELHRFFGHVPDLLAGPESRFGFFNGLGATNALFYDVYTHVSDLHLADIGIDVACSDVDVFQGHESRWGKSREYFAMRSYRLPVGKMRTM</sequence>
<dbReference type="PANTHER" id="PTHR32379:SF1">
    <property type="entry name" value="GUANIDINOACETATE N-METHYLTRANSFERASE"/>
    <property type="match status" value="1"/>
</dbReference>
<dbReference type="PANTHER" id="PTHR32379">
    <property type="entry name" value="GUANIDINOACETATE N-METHYLTRANSFERASE"/>
    <property type="match status" value="1"/>
</dbReference>
<dbReference type="GO" id="GO:0005634">
    <property type="term" value="C:nucleus"/>
    <property type="evidence" value="ECO:0007669"/>
    <property type="project" value="TreeGrafter"/>
</dbReference>
<evidence type="ECO:0000313" key="2">
    <source>
        <dbReference type="EMBL" id="GBE80993.1"/>
    </source>
</evidence>
<dbReference type="Proteomes" id="UP000287166">
    <property type="component" value="Unassembled WGS sequence"/>
</dbReference>
<dbReference type="GO" id="GO:0019702">
    <property type="term" value="F:protein arginine N5-methyltransferase activity"/>
    <property type="evidence" value="ECO:0007669"/>
    <property type="project" value="TreeGrafter"/>
</dbReference>
<dbReference type="AlphaFoldDB" id="A0A401GFW4"/>
<proteinExistence type="predicted"/>
<dbReference type="RefSeq" id="XP_027611906.1">
    <property type="nucleotide sequence ID" value="XM_027756105.1"/>
</dbReference>
<keyword evidence="2" id="KW-0808">Transferase</keyword>